<feature type="compositionally biased region" description="Basic residues" evidence="2">
    <location>
        <begin position="1"/>
        <end position="11"/>
    </location>
</feature>
<dbReference type="AlphaFoldDB" id="A0AAD8Y9E1"/>
<evidence type="ECO:0000256" key="2">
    <source>
        <dbReference type="SAM" id="MobiDB-lite"/>
    </source>
</evidence>
<name>A0AAD8Y9E1_9STRA</name>
<proteinExistence type="predicted"/>
<dbReference type="Proteomes" id="UP001224775">
    <property type="component" value="Unassembled WGS sequence"/>
</dbReference>
<reference evidence="3" key="1">
    <citation type="submission" date="2023-06" db="EMBL/GenBank/DDBJ databases">
        <title>Survivors Of The Sea: Transcriptome response of Skeletonema marinoi to long-term dormancy.</title>
        <authorList>
            <person name="Pinder M.I.M."/>
            <person name="Kourtchenko O."/>
            <person name="Robertson E.K."/>
            <person name="Larsson T."/>
            <person name="Maumus F."/>
            <person name="Osuna-Cruz C.M."/>
            <person name="Vancaester E."/>
            <person name="Stenow R."/>
            <person name="Vandepoele K."/>
            <person name="Ploug H."/>
            <person name="Bruchert V."/>
            <person name="Godhe A."/>
            <person name="Topel M."/>
        </authorList>
    </citation>
    <scope>NUCLEOTIDE SEQUENCE</scope>
    <source>
        <strain evidence="3">R05AC</strain>
    </source>
</reference>
<protein>
    <submittedName>
        <fullName evidence="3">Uncharacterized protein</fullName>
    </submittedName>
</protein>
<feature type="region of interest" description="Disordered" evidence="2">
    <location>
        <begin position="1"/>
        <end position="20"/>
    </location>
</feature>
<comment type="caution">
    <text evidence="3">The sequence shown here is derived from an EMBL/GenBank/DDBJ whole genome shotgun (WGS) entry which is preliminary data.</text>
</comment>
<evidence type="ECO:0000313" key="3">
    <source>
        <dbReference type="EMBL" id="KAK1741181.1"/>
    </source>
</evidence>
<gene>
    <name evidence="3" type="ORF">QTG54_008433</name>
</gene>
<keyword evidence="1" id="KW-0175">Coiled coil</keyword>
<organism evidence="3 4">
    <name type="scientific">Skeletonema marinoi</name>
    <dbReference type="NCBI Taxonomy" id="267567"/>
    <lineage>
        <taxon>Eukaryota</taxon>
        <taxon>Sar</taxon>
        <taxon>Stramenopiles</taxon>
        <taxon>Ochrophyta</taxon>
        <taxon>Bacillariophyta</taxon>
        <taxon>Coscinodiscophyceae</taxon>
        <taxon>Thalassiosirophycidae</taxon>
        <taxon>Thalassiosirales</taxon>
        <taxon>Skeletonemataceae</taxon>
        <taxon>Skeletonema</taxon>
        <taxon>Skeletonema marinoi-dohrnii complex</taxon>
    </lineage>
</organism>
<evidence type="ECO:0000313" key="4">
    <source>
        <dbReference type="Proteomes" id="UP001224775"/>
    </source>
</evidence>
<dbReference type="EMBL" id="JATAAI010000014">
    <property type="protein sequence ID" value="KAK1741181.1"/>
    <property type="molecule type" value="Genomic_DNA"/>
</dbReference>
<keyword evidence="4" id="KW-1185">Reference proteome</keyword>
<accession>A0AAD8Y9E1</accession>
<feature type="coiled-coil region" evidence="1">
    <location>
        <begin position="116"/>
        <end position="170"/>
    </location>
</feature>
<sequence length="326" mass="36207">MITQRRSRRRRRDGDEEAGPHATVHACRRLGCCLHCKYLHDTKAGGTEYGVLLERLSEIGFGVINKAVFVDTSLSLPEAELTQEISKAKQQSMLRLQPIFEAIEQTSEDSSISLQSEEVEQLMASHEEELICLRSELEASFAQVLAKNVKELTSSHMAELERVREEAEQERMANLSHTMTNSSQSKQVAQNVASHQEYAVEIVSIGADLLGLPGGDNGNLSSKEENWTRFIERVEEKRIERSSSIPTSPVLVIGQCDLFSPLIDKLLALSRGEYTVRKIEVATSKLAKILHFRMKAIGEAANAQIGKIEEDHVTVPDLSLAPLSVS</sequence>
<evidence type="ECO:0000256" key="1">
    <source>
        <dbReference type="SAM" id="Coils"/>
    </source>
</evidence>